<dbReference type="AlphaFoldDB" id="A0A2K4XBM6"/>
<dbReference type="Gene3D" id="1.10.287.130">
    <property type="match status" value="1"/>
</dbReference>
<gene>
    <name evidence="22" type="ORF">PCAR9_A30921</name>
</gene>
<feature type="domain" description="HPt" evidence="21">
    <location>
        <begin position="854"/>
        <end position="945"/>
    </location>
</feature>
<dbReference type="Gene3D" id="3.40.50.2300">
    <property type="match status" value="2"/>
</dbReference>
<keyword evidence="8 18" id="KW-0812">Transmembrane</keyword>
<dbReference type="InterPro" id="IPR036890">
    <property type="entry name" value="HATPase_C_sf"/>
</dbReference>
<protein>
    <recommendedName>
        <fullName evidence="3">histidine kinase</fullName>
        <ecNumber evidence="3">2.7.13.3</ecNumber>
    </recommendedName>
</protein>
<dbReference type="Pfam" id="PF00512">
    <property type="entry name" value="HisKA"/>
    <property type="match status" value="1"/>
</dbReference>
<keyword evidence="9" id="KW-0547">Nucleotide-binding</keyword>
<dbReference type="CDD" id="cd16922">
    <property type="entry name" value="HATPase_EvgS-ArcB-TorS-like"/>
    <property type="match status" value="1"/>
</dbReference>
<keyword evidence="11" id="KW-0067">ATP-binding</keyword>
<feature type="coiled-coil region" evidence="17">
    <location>
        <begin position="924"/>
        <end position="951"/>
    </location>
</feature>
<evidence type="ECO:0000256" key="10">
    <source>
        <dbReference type="ARBA" id="ARBA00022777"/>
    </source>
</evidence>
<feature type="modified residue" description="Phosphohistidine" evidence="15">
    <location>
        <position position="893"/>
    </location>
</feature>
<dbReference type="InterPro" id="IPR036097">
    <property type="entry name" value="HisK_dim/P_sf"/>
</dbReference>
<keyword evidence="14 18" id="KW-0472">Membrane</keyword>
<evidence type="ECO:0000256" key="5">
    <source>
        <dbReference type="ARBA" id="ARBA00022519"/>
    </source>
</evidence>
<evidence type="ECO:0000256" key="11">
    <source>
        <dbReference type="ARBA" id="ARBA00022840"/>
    </source>
</evidence>
<dbReference type="CDD" id="cd17546">
    <property type="entry name" value="REC_hyHK_CKI1_RcsC-like"/>
    <property type="match status" value="1"/>
</dbReference>
<dbReference type="EC" id="2.7.13.3" evidence="3"/>
<dbReference type="Gene3D" id="1.20.120.160">
    <property type="entry name" value="HPT domain"/>
    <property type="match status" value="1"/>
</dbReference>
<dbReference type="GO" id="GO:0005524">
    <property type="term" value="F:ATP binding"/>
    <property type="evidence" value="ECO:0007669"/>
    <property type="project" value="UniProtKB-KW"/>
</dbReference>
<keyword evidence="6 16" id="KW-0597">Phosphoprotein</keyword>
<dbReference type="InterPro" id="IPR011006">
    <property type="entry name" value="CheY-like_superfamily"/>
</dbReference>
<keyword evidence="4" id="KW-1003">Cell membrane</keyword>
<dbReference type="InterPro" id="IPR003661">
    <property type="entry name" value="HisK_dim/P_dom"/>
</dbReference>
<dbReference type="GO" id="GO:0005886">
    <property type="term" value="C:plasma membrane"/>
    <property type="evidence" value="ECO:0007669"/>
    <property type="project" value="UniProtKB-SubCell"/>
</dbReference>
<evidence type="ECO:0000313" key="22">
    <source>
        <dbReference type="EMBL" id="SOU41730.1"/>
    </source>
</evidence>
<evidence type="ECO:0000256" key="8">
    <source>
        <dbReference type="ARBA" id="ARBA00022692"/>
    </source>
</evidence>
<dbReference type="InterPro" id="IPR005467">
    <property type="entry name" value="His_kinase_dom"/>
</dbReference>
<sequence>MHLCLDALECELNRIYSNHTNNDNNAPIMTKLGLRDSVLTLTLIPTVIIGLLLGGYFTINRYIELDEILYQQGATISEPLAIALEQPMLEKNKQLLNRLISYTHNKHSPAIKSIAIFDKNNELLMTSNYHRSFDKLINQQTLQNLKTTHVQKNAELITFFTPVINHTSHDSKWDPSAFQSSLGTVILQLNKDQAVIGQQRALLISGIVIILSLVFAAILALRLSRMFMNPLNKLVLATDKLVEGKRNTGLTDSMIGEFELLREGLNTIAHTMVMQKDEMQKNIDQATSDYRETLEQYETSNIELSFAKKEAQDANRVKSDFLAKMSHELRTPLNGVIGFTRQLYKTPLNKNQKDYLDTIMLSANSLMTIISDILDFSKLEAGAMELESIQFQLRDAVNEVMTLLAPSAHEKQLELSIYINQHVPDDLTGDPTRFKQVLINLLSNAIKFTEKGSIKVDISHRLLDDERASLLVSVTDTGVGIPMAKRDSLFTPFGQADSSITRKFGGTGLGLIITKHIVEAMSGRITLNSAPGNGTCFTFNSVFNLPNHIFTNDLPSKSLIGKRILYLEPHEHTHHAVLSLLTQWQSNVTACFNETSFLDAIKNSEYKYDICLIGHMASVDDMQQLKSYVKAVRESTDYLYLMLNTVSHNMREAFIGSGADACLSKPLNHRKLCEVLAAPYRLDHPTHNIEQNEQALLPLKVLVVDDNDANLKLICTLLKEQVEVVETAHNGSQAYSLSKSHKYDVIFMDIQMPIMDGITACKLIRESSLNEDTPIIAVTAHALHSEKEQLLKDGFKGYLTKPIDEDMLSQIICDHSPQTPINRDKAKIDIPQSPAPFQSTRIDWAQALQRAGGKSELALEMLNMLLLSVPETLTLLAKAIESNDCKQVLSIVHKFHGACCYTGVPKLKSLAETIETSLKSECILENIEPELFELQDELENLLADANVTELQR</sequence>
<evidence type="ECO:0000313" key="23">
    <source>
        <dbReference type="Proteomes" id="UP000238288"/>
    </source>
</evidence>
<comment type="subcellular location">
    <subcellularLocation>
        <location evidence="2">Cell inner membrane</location>
        <topology evidence="2">Multi-pass membrane protein</topology>
    </subcellularLocation>
</comment>
<evidence type="ECO:0000259" key="19">
    <source>
        <dbReference type="PROSITE" id="PS50109"/>
    </source>
</evidence>
<dbReference type="EMBL" id="LT965928">
    <property type="protein sequence ID" value="SOU41730.1"/>
    <property type="molecule type" value="Genomic_DNA"/>
</dbReference>
<dbReference type="Pfam" id="PF00072">
    <property type="entry name" value="Response_reg"/>
    <property type="match status" value="1"/>
</dbReference>
<dbReference type="GO" id="GO:0000155">
    <property type="term" value="F:phosphorelay sensor kinase activity"/>
    <property type="evidence" value="ECO:0007669"/>
    <property type="project" value="InterPro"/>
</dbReference>
<dbReference type="Proteomes" id="UP000238288">
    <property type="component" value="Chromosome PCAR9a"/>
</dbReference>
<dbReference type="InterPro" id="IPR008207">
    <property type="entry name" value="Sig_transdc_His_kin_Hpt_dom"/>
</dbReference>
<dbReference type="SUPFAM" id="SSF47226">
    <property type="entry name" value="Histidine-containing phosphotransfer domain, HPT domain"/>
    <property type="match status" value="1"/>
</dbReference>
<evidence type="ECO:0000256" key="7">
    <source>
        <dbReference type="ARBA" id="ARBA00022679"/>
    </source>
</evidence>
<keyword evidence="7" id="KW-0808">Transferase</keyword>
<organism evidence="22 23">
    <name type="scientific">Pseudoalteromonas carrageenovora IAM 12662</name>
    <dbReference type="NCBI Taxonomy" id="1314868"/>
    <lineage>
        <taxon>Bacteria</taxon>
        <taxon>Pseudomonadati</taxon>
        <taxon>Pseudomonadota</taxon>
        <taxon>Gammaproteobacteria</taxon>
        <taxon>Alteromonadales</taxon>
        <taxon>Pseudoalteromonadaceae</taxon>
        <taxon>Pseudoalteromonas</taxon>
    </lineage>
</organism>
<evidence type="ECO:0000259" key="20">
    <source>
        <dbReference type="PROSITE" id="PS50110"/>
    </source>
</evidence>
<dbReference type="Pfam" id="PF01627">
    <property type="entry name" value="Hpt"/>
    <property type="match status" value="1"/>
</dbReference>
<evidence type="ECO:0000256" key="4">
    <source>
        <dbReference type="ARBA" id="ARBA00022475"/>
    </source>
</evidence>
<feature type="transmembrane region" description="Helical" evidence="18">
    <location>
        <begin position="201"/>
        <end position="223"/>
    </location>
</feature>
<evidence type="ECO:0000256" key="18">
    <source>
        <dbReference type="SAM" id="Phobius"/>
    </source>
</evidence>
<evidence type="ECO:0000256" key="9">
    <source>
        <dbReference type="ARBA" id="ARBA00022741"/>
    </source>
</evidence>
<dbReference type="SUPFAM" id="SSF55874">
    <property type="entry name" value="ATPase domain of HSP90 chaperone/DNA topoisomerase II/histidine kinase"/>
    <property type="match status" value="1"/>
</dbReference>
<evidence type="ECO:0000256" key="16">
    <source>
        <dbReference type="PROSITE-ProRule" id="PRU00169"/>
    </source>
</evidence>
<dbReference type="InterPro" id="IPR004358">
    <property type="entry name" value="Sig_transdc_His_kin-like_C"/>
</dbReference>
<evidence type="ECO:0000256" key="15">
    <source>
        <dbReference type="PROSITE-ProRule" id="PRU00110"/>
    </source>
</evidence>
<dbReference type="SMART" id="SM00448">
    <property type="entry name" value="REC"/>
    <property type="match status" value="1"/>
</dbReference>
<evidence type="ECO:0000259" key="21">
    <source>
        <dbReference type="PROSITE" id="PS50894"/>
    </source>
</evidence>
<keyword evidence="13" id="KW-0902">Two-component regulatory system</keyword>
<dbReference type="PANTHER" id="PTHR45339:SF1">
    <property type="entry name" value="HYBRID SIGNAL TRANSDUCTION HISTIDINE KINASE J"/>
    <property type="match status" value="1"/>
</dbReference>
<dbReference type="PROSITE" id="PS50109">
    <property type="entry name" value="HIS_KIN"/>
    <property type="match status" value="1"/>
</dbReference>
<comment type="catalytic activity">
    <reaction evidence="1">
        <text>ATP + protein L-histidine = ADP + protein N-phospho-L-histidine.</text>
        <dbReference type="EC" id="2.7.13.3"/>
    </reaction>
</comment>
<dbReference type="Pfam" id="PF09984">
    <property type="entry name" value="sCache_4"/>
    <property type="match status" value="1"/>
</dbReference>
<dbReference type="Pfam" id="PF02518">
    <property type="entry name" value="HATPase_c"/>
    <property type="match status" value="1"/>
</dbReference>
<dbReference type="PRINTS" id="PR00344">
    <property type="entry name" value="BCTRLSENSOR"/>
</dbReference>
<dbReference type="Gene3D" id="3.30.565.10">
    <property type="entry name" value="Histidine kinase-like ATPase, C-terminal domain"/>
    <property type="match status" value="1"/>
</dbReference>
<comment type="caution">
    <text evidence="16">Lacks conserved residue(s) required for the propagation of feature annotation.</text>
</comment>
<dbReference type="PROSITE" id="PS50894">
    <property type="entry name" value="HPT"/>
    <property type="match status" value="1"/>
</dbReference>
<evidence type="ECO:0000256" key="14">
    <source>
        <dbReference type="ARBA" id="ARBA00023136"/>
    </source>
</evidence>
<evidence type="ECO:0000256" key="3">
    <source>
        <dbReference type="ARBA" id="ARBA00012438"/>
    </source>
</evidence>
<evidence type="ECO:0000256" key="12">
    <source>
        <dbReference type="ARBA" id="ARBA00022989"/>
    </source>
</evidence>
<dbReference type="NCBIfam" id="NF008318">
    <property type="entry name" value="PRK11107.1"/>
    <property type="match status" value="1"/>
</dbReference>
<accession>A0A2K4XBM6</accession>
<feature type="modified residue" description="4-aspartylphosphate" evidence="16">
    <location>
        <position position="749"/>
    </location>
</feature>
<dbReference type="CDD" id="cd00082">
    <property type="entry name" value="HisKA"/>
    <property type="match status" value="1"/>
</dbReference>
<dbReference type="SUPFAM" id="SSF52172">
    <property type="entry name" value="CheY-like"/>
    <property type="match status" value="2"/>
</dbReference>
<evidence type="ECO:0000256" key="13">
    <source>
        <dbReference type="ARBA" id="ARBA00023012"/>
    </source>
</evidence>
<dbReference type="SUPFAM" id="SSF47384">
    <property type="entry name" value="Homodimeric domain of signal transducing histidine kinase"/>
    <property type="match status" value="1"/>
</dbReference>
<dbReference type="SMART" id="SM00387">
    <property type="entry name" value="HATPase_c"/>
    <property type="match status" value="1"/>
</dbReference>
<name>A0A2K4XBM6_PSEVC</name>
<dbReference type="FunFam" id="1.10.287.130:FF:000003">
    <property type="entry name" value="Histidine kinase"/>
    <property type="match status" value="1"/>
</dbReference>
<reference evidence="22 23" key="1">
    <citation type="submission" date="2017-11" db="EMBL/GenBank/DDBJ databases">
        <authorList>
            <person name="Han C.G."/>
        </authorList>
    </citation>
    <scope>NUCLEOTIDE SEQUENCE [LARGE SCALE GENOMIC DNA]</scope>
    <source>
        <strain evidence="23">ATCC 43555</strain>
    </source>
</reference>
<dbReference type="SMART" id="SM00073">
    <property type="entry name" value="HPT"/>
    <property type="match status" value="1"/>
</dbReference>
<dbReference type="PANTHER" id="PTHR45339">
    <property type="entry name" value="HYBRID SIGNAL TRANSDUCTION HISTIDINE KINASE J"/>
    <property type="match status" value="1"/>
</dbReference>
<dbReference type="FunFam" id="3.30.565.10:FF:000010">
    <property type="entry name" value="Sensor histidine kinase RcsC"/>
    <property type="match status" value="1"/>
</dbReference>
<feature type="domain" description="Histidine kinase" evidence="19">
    <location>
        <begin position="324"/>
        <end position="539"/>
    </location>
</feature>
<dbReference type="InterPro" id="IPR019247">
    <property type="entry name" value="Histidine_kinase_BarA_N"/>
</dbReference>
<proteinExistence type="predicted"/>
<keyword evidence="12 18" id="KW-1133">Transmembrane helix</keyword>
<keyword evidence="17" id="KW-0175">Coiled coil</keyword>
<dbReference type="PROSITE" id="PS50110">
    <property type="entry name" value="RESPONSE_REGULATORY"/>
    <property type="match status" value="2"/>
</dbReference>
<feature type="domain" description="Response regulatory" evidence="20">
    <location>
        <begin position="700"/>
        <end position="816"/>
    </location>
</feature>
<feature type="transmembrane region" description="Helical" evidence="18">
    <location>
        <begin position="38"/>
        <end position="59"/>
    </location>
</feature>
<dbReference type="InterPro" id="IPR036641">
    <property type="entry name" value="HPT_dom_sf"/>
</dbReference>
<evidence type="ECO:0000256" key="1">
    <source>
        <dbReference type="ARBA" id="ARBA00000085"/>
    </source>
</evidence>
<dbReference type="SMART" id="SM00388">
    <property type="entry name" value="HisKA"/>
    <property type="match status" value="1"/>
</dbReference>
<keyword evidence="5" id="KW-0997">Cell inner membrane</keyword>
<keyword evidence="10 22" id="KW-0418">Kinase</keyword>
<evidence type="ECO:0000256" key="6">
    <source>
        <dbReference type="ARBA" id="ARBA00022553"/>
    </source>
</evidence>
<evidence type="ECO:0000256" key="2">
    <source>
        <dbReference type="ARBA" id="ARBA00004429"/>
    </source>
</evidence>
<feature type="domain" description="Response regulatory" evidence="20">
    <location>
        <begin position="563"/>
        <end position="680"/>
    </location>
</feature>
<evidence type="ECO:0000256" key="17">
    <source>
        <dbReference type="SAM" id="Coils"/>
    </source>
</evidence>
<dbReference type="InterPro" id="IPR001789">
    <property type="entry name" value="Sig_transdc_resp-reg_receiver"/>
</dbReference>
<dbReference type="InterPro" id="IPR003594">
    <property type="entry name" value="HATPase_dom"/>
</dbReference>